<accession>A0A0G1PLW9</accession>
<proteinExistence type="predicted"/>
<dbReference type="Gene3D" id="3.30.870.10">
    <property type="entry name" value="Endonuclease Chain A"/>
    <property type="match status" value="2"/>
</dbReference>
<dbReference type="SUPFAM" id="SSF56024">
    <property type="entry name" value="Phospholipase D/nuclease"/>
    <property type="match status" value="2"/>
</dbReference>
<reference evidence="2 3" key="1">
    <citation type="journal article" date="2015" name="Nature">
        <title>rRNA introns, odd ribosomes, and small enigmatic genomes across a large radiation of phyla.</title>
        <authorList>
            <person name="Brown C.T."/>
            <person name="Hug L.A."/>
            <person name="Thomas B.C."/>
            <person name="Sharon I."/>
            <person name="Castelle C.J."/>
            <person name="Singh A."/>
            <person name="Wilkins M.J."/>
            <person name="Williams K.H."/>
            <person name="Banfield J.F."/>
        </authorList>
    </citation>
    <scope>NUCLEOTIDE SEQUENCE [LARGE SCALE GENOMIC DNA]</scope>
</reference>
<dbReference type="PROSITE" id="PS50035">
    <property type="entry name" value="PLD"/>
    <property type="match status" value="2"/>
</dbReference>
<dbReference type="InterPro" id="IPR001736">
    <property type="entry name" value="PLipase_D/transphosphatidylase"/>
</dbReference>
<organism evidence="2 3">
    <name type="scientific">Candidatus Collierbacteria bacterium GW2011_GWA2_46_26</name>
    <dbReference type="NCBI Taxonomy" id="1618381"/>
    <lineage>
        <taxon>Bacteria</taxon>
        <taxon>Candidatus Collieribacteriota</taxon>
    </lineage>
</organism>
<dbReference type="AlphaFoldDB" id="A0A0G1PLW9"/>
<dbReference type="Proteomes" id="UP000034794">
    <property type="component" value="Unassembled WGS sequence"/>
</dbReference>
<evidence type="ECO:0000313" key="3">
    <source>
        <dbReference type="Proteomes" id="UP000034794"/>
    </source>
</evidence>
<feature type="domain" description="PLD phosphodiesterase" evidence="1">
    <location>
        <begin position="273"/>
        <end position="299"/>
    </location>
</feature>
<dbReference type="PANTHER" id="PTHR21248">
    <property type="entry name" value="CARDIOLIPIN SYNTHASE"/>
    <property type="match status" value="1"/>
</dbReference>
<gene>
    <name evidence="2" type="ORF">UX47_C0001G0014</name>
</gene>
<dbReference type="EMBL" id="LCMI01000001">
    <property type="protein sequence ID" value="KKU33731.1"/>
    <property type="molecule type" value="Genomic_DNA"/>
</dbReference>
<dbReference type="SMART" id="SM00155">
    <property type="entry name" value="PLDc"/>
    <property type="match status" value="2"/>
</dbReference>
<name>A0A0G1PLW9_9BACT</name>
<feature type="domain" description="PLD phosphodiesterase" evidence="1">
    <location>
        <begin position="133"/>
        <end position="159"/>
    </location>
</feature>
<dbReference type="PANTHER" id="PTHR21248:SF22">
    <property type="entry name" value="PHOSPHOLIPASE D"/>
    <property type="match status" value="1"/>
</dbReference>
<dbReference type="Pfam" id="PF13091">
    <property type="entry name" value="PLDc_2"/>
    <property type="match status" value="1"/>
</dbReference>
<comment type="caution">
    <text evidence="2">The sequence shown here is derived from an EMBL/GenBank/DDBJ whole genome shotgun (WGS) entry which is preliminary data.</text>
</comment>
<evidence type="ECO:0000313" key="2">
    <source>
        <dbReference type="EMBL" id="KKU33731.1"/>
    </source>
</evidence>
<dbReference type="InterPro" id="IPR025202">
    <property type="entry name" value="PLD-like_dom"/>
</dbReference>
<dbReference type="GO" id="GO:0030572">
    <property type="term" value="F:phosphatidyltransferase activity"/>
    <property type="evidence" value="ECO:0007669"/>
    <property type="project" value="UniProtKB-ARBA"/>
</dbReference>
<protein>
    <submittedName>
        <fullName evidence="2">Phospholipase D/Transphosphatidylase</fullName>
    </submittedName>
</protein>
<dbReference type="GO" id="GO:0032049">
    <property type="term" value="P:cardiolipin biosynthetic process"/>
    <property type="evidence" value="ECO:0007669"/>
    <property type="project" value="UniProtKB-ARBA"/>
</dbReference>
<sequence>MNEIEKEPFFDQRVQVLSPREFLIDFTLSAKQAKRCVLAQAMTFEADHVDLLIANAFKEACSRGVFVMVKVDCFASMVTNDVPNLLCSWAKTDGGRREFMVKGNREMLKDLQNAGVAIEITNRPGMLGDLSFAYGRNHKKIFVVDDCCYLGGLNLSQSVFEREDFMVKITDNDIVEQITSIFEANTADKSNRVIVCAPDTELLMDVGSGHSVVMDRAIGLINSSIESVNFMSSRAACGRVRTALLRAVSRGVKVKTFSSNKDTRATYESYSPRYGRTHAKLIIADNVAIFGSHNFDWKLVTLKTEELSLQTCRQSIVEPLTQYFENTVKRSGDQEVL</sequence>
<evidence type="ECO:0000259" key="1">
    <source>
        <dbReference type="PROSITE" id="PS50035"/>
    </source>
</evidence>